<dbReference type="Proteomes" id="UP000266389">
    <property type="component" value="Unassembled WGS sequence"/>
</dbReference>
<dbReference type="GO" id="GO:0000160">
    <property type="term" value="P:phosphorelay signal transduction system"/>
    <property type="evidence" value="ECO:0007669"/>
    <property type="project" value="InterPro"/>
</dbReference>
<evidence type="ECO:0000259" key="3">
    <source>
        <dbReference type="PROSITE" id="PS50110"/>
    </source>
</evidence>
<protein>
    <submittedName>
        <fullName evidence="4">Response regulator</fullName>
    </submittedName>
</protein>
<reference evidence="4 6" key="1">
    <citation type="journal article" date="2011" name="ISME J.">
        <title>Community ecology of hot spring cyanobacterial mats: predominant populations and their functional potential.</title>
        <authorList>
            <person name="Klatt C.G."/>
            <person name="Wood J.M."/>
            <person name="Rusch D.B."/>
            <person name="Bateson M.M."/>
            <person name="Hamamura N."/>
            <person name="Heidelberg J.F."/>
            <person name="Grossman A.R."/>
            <person name="Bhaya D."/>
            <person name="Cohan F.M."/>
            <person name="Kuhl M."/>
            <person name="Bryant D.A."/>
            <person name="Ward D.M."/>
        </authorList>
    </citation>
    <scope>NUCLEOTIDE SEQUENCE [LARGE SCALE GENOMIC DNA]</scope>
    <source>
        <strain evidence="4">OS</strain>
    </source>
</reference>
<evidence type="ECO:0000256" key="1">
    <source>
        <dbReference type="ARBA" id="ARBA00022553"/>
    </source>
</evidence>
<dbReference type="Pfam" id="PF00072">
    <property type="entry name" value="Response_reg"/>
    <property type="match status" value="2"/>
</dbReference>
<feature type="domain" description="Response regulatory" evidence="3">
    <location>
        <begin position="226"/>
        <end position="341"/>
    </location>
</feature>
<dbReference type="InterPro" id="IPR001789">
    <property type="entry name" value="Sig_transdc_resp-reg_receiver"/>
</dbReference>
<dbReference type="CDD" id="cd17569">
    <property type="entry name" value="REC_HupR-like"/>
    <property type="match status" value="2"/>
</dbReference>
<dbReference type="PROSITE" id="PS50110">
    <property type="entry name" value="RESPONSE_REGULATORY"/>
    <property type="match status" value="2"/>
</dbReference>
<keyword evidence="1 2" id="KW-0597">Phosphoprotein</keyword>
<feature type="modified residue" description="4-aspartylphosphate" evidence="2">
    <location>
        <position position="275"/>
    </location>
</feature>
<accession>A0A395LYF8</accession>
<evidence type="ECO:0000256" key="2">
    <source>
        <dbReference type="PROSITE-ProRule" id="PRU00169"/>
    </source>
</evidence>
<dbReference type="InterPro" id="IPR050595">
    <property type="entry name" value="Bact_response_regulator"/>
</dbReference>
<gene>
    <name evidence="5" type="ORF">D0433_07685</name>
    <name evidence="4" type="ORF">D0433_10350</name>
</gene>
<dbReference type="Gene3D" id="3.40.50.2300">
    <property type="match status" value="2"/>
</dbReference>
<dbReference type="InterPro" id="IPR011006">
    <property type="entry name" value="CheY-like_superfamily"/>
</dbReference>
<dbReference type="EMBL" id="PHFL01000049">
    <property type="protein sequence ID" value="RFM23974.1"/>
    <property type="molecule type" value="Genomic_DNA"/>
</dbReference>
<evidence type="ECO:0000313" key="6">
    <source>
        <dbReference type="Proteomes" id="UP000266389"/>
    </source>
</evidence>
<dbReference type="SMART" id="SM00448">
    <property type="entry name" value="REC"/>
    <property type="match status" value="2"/>
</dbReference>
<evidence type="ECO:0000313" key="4">
    <source>
        <dbReference type="EMBL" id="RFM23556.1"/>
    </source>
</evidence>
<feature type="domain" description="Response regulatory" evidence="3">
    <location>
        <begin position="4"/>
        <end position="119"/>
    </location>
</feature>
<proteinExistence type="predicted"/>
<comment type="caution">
    <text evidence="4">The sequence shown here is derived from an EMBL/GenBank/DDBJ whole genome shotgun (WGS) entry which is preliminary data.</text>
</comment>
<organism evidence="4 6">
    <name type="scientific">Candidatus Thermochlorobacter aerophilus</name>
    <dbReference type="NCBI Taxonomy" id="1868324"/>
    <lineage>
        <taxon>Bacteria</taxon>
        <taxon>Pseudomonadati</taxon>
        <taxon>Chlorobiota</taxon>
        <taxon>Chlorobiia</taxon>
        <taxon>Chlorobiales</taxon>
        <taxon>Candidatus Thermochlorobacteriaceae</taxon>
        <taxon>Candidatus Thermochlorobacter</taxon>
    </lineage>
</organism>
<dbReference type="AlphaFoldDB" id="A0A395LYF8"/>
<reference evidence="4" key="2">
    <citation type="submission" date="2017-08" db="EMBL/GenBank/DDBJ databases">
        <authorList>
            <person name="de Groot N.N."/>
        </authorList>
    </citation>
    <scope>NUCLEOTIDE SEQUENCE</scope>
    <source>
        <strain evidence="4">OS</strain>
    </source>
</reference>
<dbReference type="SUPFAM" id="SSF52172">
    <property type="entry name" value="CheY-like"/>
    <property type="match status" value="2"/>
</dbReference>
<dbReference type="PANTHER" id="PTHR44591">
    <property type="entry name" value="STRESS RESPONSE REGULATOR PROTEIN 1"/>
    <property type="match status" value="1"/>
</dbReference>
<sequence>MKPKVLFVDDEPQVLETLSQLFEADYDVYTALGGEAALAVLEQQPDLAVVVSDQRMPGIKGVEVLAAARQRVPNATRILLTGFADADAVMDSVNMGEVFRYIKKPWKTSELEEVMRLAVAAHYSLSAQQAHAQVAKSDNLKKQMTTSLPAETHAALQALAQKVAGKQSQVHEDTIPSLYLSDEVMMHLKRQQLIEEEFFERLNQKVEESQSKNYESAFCGQGGKPKLLVVDDEPSVLEALTELFREEYDVICKTSAVEALQLLEKDAFVALILTDQRMPGKTGANLLIESRRYAPLVPKILITAYTDVEDIVQLINEGQIYRYIQKPWNPEKLKETVRDAVRTYMLQLSMSLKSSSKSIEHIEQSKSTPTKSNAPALQTLQALHNLQQQQKKKDSEK</sequence>
<dbReference type="PANTHER" id="PTHR44591:SF19">
    <property type="entry name" value="TWO-COMPONENT RESPONSE REGULATOR-RELATED"/>
    <property type="match status" value="1"/>
</dbReference>
<evidence type="ECO:0000313" key="5">
    <source>
        <dbReference type="EMBL" id="RFM23974.1"/>
    </source>
</evidence>
<feature type="modified residue" description="4-aspartylphosphate" evidence="2">
    <location>
        <position position="53"/>
    </location>
</feature>
<dbReference type="EMBL" id="PHFL01000062">
    <property type="protein sequence ID" value="RFM23556.1"/>
    <property type="molecule type" value="Genomic_DNA"/>
</dbReference>
<name>A0A395LYF8_9BACT</name>